<dbReference type="OrthoDB" id="10342359at2759"/>
<dbReference type="Proteomes" id="UP000435112">
    <property type="component" value="Unassembled WGS sequence"/>
</dbReference>
<dbReference type="EMBL" id="QXFU01000077">
    <property type="protein sequence ID" value="KAE9045287.1"/>
    <property type="molecule type" value="Genomic_DNA"/>
</dbReference>
<gene>
    <name evidence="2" type="ORF">PR002_g2298</name>
</gene>
<dbReference type="AlphaFoldDB" id="A0A6A3NVX7"/>
<evidence type="ECO:0000256" key="1">
    <source>
        <dbReference type="SAM" id="MobiDB-lite"/>
    </source>
</evidence>
<organism evidence="2 3">
    <name type="scientific">Phytophthora rubi</name>
    <dbReference type="NCBI Taxonomy" id="129364"/>
    <lineage>
        <taxon>Eukaryota</taxon>
        <taxon>Sar</taxon>
        <taxon>Stramenopiles</taxon>
        <taxon>Oomycota</taxon>
        <taxon>Peronosporomycetes</taxon>
        <taxon>Peronosporales</taxon>
        <taxon>Peronosporaceae</taxon>
        <taxon>Phytophthora</taxon>
    </lineage>
</organism>
<sequence>MRLKNYLRLPYPLIANAILWPSRPNYVLPRRGVQRFGRNSSSTVSAEDGEPSVGENVPHLSLRVPF</sequence>
<protein>
    <submittedName>
        <fullName evidence="2">Uncharacterized protein</fullName>
    </submittedName>
</protein>
<evidence type="ECO:0000313" key="3">
    <source>
        <dbReference type="Proteomes" id="UP000435112"/>
    </source>
</evidence>
<reference evidence="2 3" key="1">
    <citation type="submission" date="2018-09" db="EMBL/GenBank/DDBJ databases">
        <title>Genomic investigation of the strawberry pathogen Phytophthora fragariae indicates pathogenicity is determined by transcriptional variation in three key races.</title>
        <authorList>
            <person name="Adams T.M."/>
            <person name="Armitage A.D."/>
            <person name="Sobczyk M.K."/>
            <person name="Bates H.J."/>
            <person name="Dunwell J.M."/>
            <person name="Nellist C.F."/>
            <person name="Harrison R.J."/>
        </authorList>
    </citation>
    <scope>NUCLEOTIDE SEQUENCE [LARGE SCALE GENOMIC DNA]</scope>
    <source>
        <strain evidence="2 3">SCRP324</strain>
    </source>
</reference>
<accession>A0A6A3NVX7</accession>
<proteinExistence type="predicted"/>
<evidence type="ECO:0000313" key="2">
    <source>
        <dbReference type="EMBL" id="KAE9045287.1"/>
    </source>
</evidence>
<comment type="caution">
    <text evidence="2">The sequence shown here is derived from an EMBL/GenBank/DDBJ whole genome shotgun (WGS) entry which is preliminary data.</text>
</comment>
<name>A0A6A3NVX7_9STRA</name>
<feature type="region of interest" description="Disordered" evidence="1">
    <location>
        <begin position="37"/>
        <end position="66"/>
    </location>
</feature>